<keyword evidence="1" id="KW-0472">Membrane</keyword>
<dbReference type="STRING" id="1798705.A2563_00610"/>
<reference evidence="2 3" key="1">
    <citation type="journal article" date="2016" name="Nat. Commun.">
        <title>Thousands of microbial genomes shed light on interconnected biogeochemical processes in an aquifer system.</title>
        <authorList>
            <person name="Anantharaman K."/>
            <person name="Brown C.T."/>
            <person name="Hug L.A."/>
            <person name="Sharon I."/>
            <person name="Castelle C.J."/>
            <person name="Probst A.J."/>
            <person name="Thomas B.C."/>
            <person name="Singh A."/>
            <person name="Wilkins M.J."/>
            <person name="Karaoz U."/>
            <person name="Brodie E.L."/>
            <person name="Williams K.H."/>
            <person name="Hubbard S.S."/>
            <person name="Banfield J.F."/>
        </authorList>
    </citation>
    <scope>NUCLEOTIDE SEQUENCE [LARGE SCALE GENOMIC DNA]</scope>
</reference>
<evidence type="ECO:0000313" key="3">
    <source>
        <dbReference type="Proteomes" id="UP000176634"/>
    </source>
</evidence>
<keyword evidence="1" id="KW-0812">Transmembrane</keyword>
<proteinExistence type="predicted"/>
<accession>A0A1F6P7A9</accession>
<organism evidence="2 3">
    <name type="scientific">Candidatus Magasanikbacteria bacterium RIFOXYD1_FULL_40_23</name>
    <dbReference type="NCBI Taxonomy" id="1798705"/>
    <lineage>
        <taxon>Bacteria</taxon>
        <taxon>Candidatus Magasanikiibacteriota</taxon>
    </lineage>
</organism>
<feature type="transmembrane region" description="Helical" evidence="1">
    <location>
        <begin position="50"/>
        <end position="68"/>
    </location>
</feature>
<dbReference type="Proteomes" id="UP000176634">
    <property type="component" value="Unassembled WGS sequence"/>
</dbReference>
<protein>
    <recommendedName>
        <fullName evidence="4">Vitamin K epoxide reductase domain-containing protein</fullName>
    </recommendedName>
</protein>
<dbReference type="EMBL" id="MFRA01000008">
    <property type="protein sequence ID" value="OGH92077.1"/>
    <property type="molecule type" value="Genomic_DNA"/>
</dbReference>
<evidence type="ECO:0008006" key="4">
    <source>
        <dbReference type="Google" id="ProtNLM"/>
    </source>
</evidence>
<comment type="caution">
    <text evidence="2">The sequence shown here is derived from an EMBL/GenBank/DDBJ whole genome shotgun (WGS) entry which is preliminary data.</text>
</comment>
<feature type="transmembrane region" description="Helical" evidence="1">
    <location>
        <begin position="108"/>
        <end position="134"/>
    </location>
</feature>
<feature type="transmembrane region" description="Helical" evidence="1">
    <location>
        <begin position="75"/>
        <end position="96"/>
    </location>
</feature>
<name>A0A1F6P7A9_9BACT</name>
<dbReference type="AlphaFoldDB" id="A0A1F6P7A9"/>
<sequence length="141" mass="15604">MDTSIYKKVILAVSFSGFLFSGYLSAVKFFTSACALSEPCPYFLGYPACWYGFVMFSVLFISALLGILKISKLKTVALIHLLVSSLGVLFAGYFTVPEIGRLLSGEGRYFLGLPTCAYGLVFYIILLILAVMYLKRKETEV</sequence>
<gene>
    <name evidence="2" type="ORF">A2563_00610</name>
</gene>
<keyword evidence="1" id="KW-1133">Transmembrane helix</keyword>
<evidence type="ECO:0000256" key="1">
    <source>
        <dbReference type="SAM" id="Phobius"/>
    </source>
</evidence>
<evidence type="ECO:0000313" key="2">
    <source>
        <dbReference type="EMBL" id="OGH92077.1"/>
    </source>
</evidence>